<evidence type="ECO:0000256" key="2">
    <source>
        <dbReference type="SAM" id="MobiDB-lite"/>
    </source>
</evidence>
<comment type="caution">
    <text evidence="5">The sequence shown here is derived from an EMBL/GenBank/DDBJ whole genome shotgun (WGS) entry which is preliminary data.</text>
</comment>
<dbReference type="PANTHER" id="PTHR24177:SF215">
    <property type="entry name" value="PGG DOMAIN-CONTAINING PROTEIN"/>
    <property type="match status" value="1"/>
</dbReference>
<keyword evidence="1" id="KW-0175">Coiled coil</keyword>
<feature type="region of interest" description="Disordered" evidence="2">
    <location>
        <begin position="736"/>
        <end position="758"/>
    </location>
</feature>
<dbReference type="Proteomes" id="UP000290289">
    <property type="component" value="Chromosome 5"/>
</dbReference>
<dbReference type="GO" id="GO:0016020">
    <property type="term" value="C:membrane"/>
    <property type="evidence" value="ECO:0007669"/>
    <property type="project" value="TreeGrafter"/>
</dbReference>
<gene>
    <name evidence="5" type="ORF">DVH24_011765</name>
</gene>
<reference evidence="5 6" key="1">
    <citation type="submission" date="2018-10" db="EMBL/GenBank/DDBJ databases">
        <title>A high-quality apple genome assembly.</title>
        <authorList>
            <person name="Hu J."/>
        </authorList>
    </citation>
    <scope>NUCLEOTIDE SEQUENCE [LARGE SCALE GENOMIC DNA]</scope>
    <source>
        <strain evidence="6">cv. HFTH1</strain>
        <tissue evidence="5">Young leaf</tissue>
    </source>
</reference>
<dbReference type="InterPro" id="IPR026961">
    <property type="entry name" value="PGG_dom"/>
</dbReference>
<dbReference type="InterPro" id="IPR002110">
    <property type="entry name" value="Ankyrin_rpt"/>
</dbReference>
<dbReference type="Gene3D" id="3.40.50.450">
    <property type="match status" value="1"/>
</dbReference>
<organism evidence="5 6">
    <name type="scientific">Malus domestica</name>
    <name type="common">Apple</name>
    <name type="synonym">Pyrus malus</name>
    <dbReference type="NCBI Taxonomy" id="3750"/>
    <lineage>
        <taxon>Eukaryota</taxon>
        <taxon>Viridiplantae</taxon>
        <taxon>Streptophyta</taxon>
        <taxon>Embryophyta</taxon>
        <taxon>Tracheophyta</taxon>
        <taxon>Spermatophyta</taxon>
        <taxon>Magnoliopsida</taxon>
        <taxon>eudicotyledons</taxon>
        <taxon>Gunneridae</taxon>
        <taxon>Pentapetalae</taxon>
        <taxon>rosids</taxon>
        <taxon>fabids</taxon>
        <taxon>Rosales</taxon>
        <taxon>Rosaceae</taxon>
        <taxon>Amygdaloideae</taxon>
        <taxon>Maleae</taxon>
        <taxon>Malus</taxon>
    </lineage>
</organism>
<evidence type="ECO:0000256" key="3">
    <source>
        <dbReference type="SAM" id="Phobius"/>
    </source>
</evidence>
<evidence type="ECO:0000313" key="6">
    <source>
        <dbReference type="Proteomes" id="UP000290289"/>
    </source>
</evidence>
<dbReference type="SUPFAM" id="SSF48403">
    <property type="entry name" value="Ankyrin repeat"/>
    <property type="match status" value="2"/>
</dbReference>
<feature type="transmembrane region" description="Helical" evidence="3">
    <location>
        <begin position="952"/>
        <end position="971"/>
    </location>
</feature>
<evidence type="ECO:0000259" key="4">
    <source>
        <dbReference type="Pfam" id="PF13962"/>
    </source>
</evidence>
<dbReference type="PANTHER" id="PTHR24177">
    <property type="entry name" value="CASKIN"/>
    <property type="match status" value="1"/>
</dbReference>
<dbReference type="InterPro" id="IPR035966">
    <property type="entry name" value="PKF_sf"/>
</dbReference>
<evidence type="ECO:0000313" key="5">
    <source>
        <dbReference type="EMBL" id="RXH99440.1"/>
    </source>
</evidence>
<feature type="domain" description="PGG" evidence="4">
    <location>
        <begin position="940"/>
        <end position="1050"/>
    </location>
</feature>
<protein>
    <recommendedName>
        <fullName evidence="4">PGG domain-containing protein</fullName>
    </recommendedName>
</protein>
<dbReference type="EMBL" id="RDQH01000331">
    <property type="protein sequence ID" value="RXH99440.1"/>
    <property type="molecule type" value="Genomic_DNA"/>
</dbReference>
<keyword evidence="3" id="KW-1133">Transmembrane helix</keyword>
<keyword evidence="6" id="KW-1185">Reference proteome</keyword>
<feature type="transmembrane region" description="Helical" evidence="3">
    <location>
        <begin position="1027"/>
        <end position="1051"/>
    </location>
</feature>
<keyword evidence="3" id="KW-0472">Membrane</keyword>
<dbReference type="SMART" id="SM00248">
    <property type="entry name" value="ANK"/>
    <property type="match status" value="6"/>
</dbReference>
<feature type="coiled-coil region" evidence="1">
    <location>
        <begin position="484"/>
        <end position="515"/>
    </location>
</feature>
<sequence length="1119" mass="126095">MAPPSLIANGGAAGAELVPAPVTGRFVSVYSEVQASRIDHALPLPSVLRKPFKVVDGPASSAAGNPAICTVGAKHSDSGLPEQKMKIGVVLSGGQAPGDHNVISGIFGEGLNYQFVVAAKKLTLKNVTDHIVNVILKRADLGYNYGVILIPQGLIDFIPEVQQLIAELNEILAHEVVDEDGLWKKKLTCQSLELFDFLPEATQEQLMLERDPRGNVQVGNLDAPVEEWTVGGTALTSLEQVHLSGLCPAPCPNGSSAPCPCPPTRATNWHPAHAGPWASTKQADQEAGSFAGQQQLQLQLPINQSNNRRITCPKLSGTLQMEYWKTLTVRSDLMKEGEDSSRPDQKERERLKKMEKLKDSYKYAMEQKCEELKEMFENHPEIMREEMTVDGDTVLHLAASYSSKSQGKKVLEMLINILCSINDKMKAVRVPNKYGNNTLHEVSVSGNKEAAEYLVSNFNKPVPEEVKISTSSTDKENYAPQLREARDLENYELLLREARDLENELQKQKARDSENYALQLLETRNYLGETPLFRAAALGHTDLVKLYADKLQADNLWRHFHRDDKMSVLHITVVAQHFETAIWLLEKYPSLALLEEDKGLTSLQLLAQMPTAFYPNFEESKWKMLIYYCLPDGGNVVTPHQKDDVESGMDGNHPRPSVFRKKLAVVMKAYYSLWDSLAKGIGGPQKEVIYMIWKEKKNKKFLNKLIQLLVKLDDHSLLTPSKQAKIRTISLWEKPDKEKEATKSGTTNGDEGGEKGNAAADKHFSWVREITEFDRYEKEKEATKSRKEARSELYNSSPLLIATIKGIEPIVREILEQRPQAAEHVNRYERNILHLAIKNRRENILDLIESEPTLMSKLSMRIDRNGNTILHQAADRTYYSIAVAQKVIGPAMELQKELLWKQRIKEMLPPHYIMHHNDNDQTEEELFNAGHDELLKSAQDWVKETARSCSTVAVLVATVVFAAAYAIPGGNEQNGRPVFENNPLFWLFTSMDVVAIACSLSSVAFFLSVLSSPLEYPNFVKSIPHKVMIGFIFLFLSMATTMLAFAATILLLIRIEKKWTKSLFYPIAFFPVPLFGLLQFPVYQFVKTMFLKMDAWFFKPLLRSLGFRKKKLIWKTKAH</sequence>
<feature type="transmembrane region" description="Helical" evidence="3">
    <location>
        <begin position="1063"/>
        <end position="1086"/>
    </location>
</feature>
<dbReference type="Gene3D" id="3.40.50.460">
    <property type="entry name" value="Phosphofructokinase domain"/>
    <property type="match status" value="1"/>
</dbReference>
<accession>A0A498JVG3</accession>
<dbReference type="GO" id="GO:0003872">
    <property type="term" value="F:6-phosphofructokinase activity"/>
    <property type="evidence" value="ECO:0007669"/>
    <property type="project" value="InterPro"/>
</dbReference>
<feature type="transmembrane region" description="Helical" evidence="3">
    <location>
        <begin position="983"/>
        <end position="1007"/>
    </location>
</feature>
<dbReference type="STRING" id="3750.A0A498JVG3"/>
<evidence type="ECO:0000256" key="1">
    <source>
        <dbReference type="SAM" id="Coils"/>
    </source>
</evidence>
<name>A0A498JVG3_MALDO</name>
<dbReference type="Gene3D" id="1.25.40.20">
    <property type="entry name" value="Ankyrin repeat-containing domain"/>
    <property type="match status" value="3"/>
</dbReference>
<dbReference type="SUPFAM" id="SSF53784">
    <property type="entry name" value="Phosphofructokinase"/>
    <property type="match status" value="2"/>
</dbReference>
<keyword evidence="3" id="KW-0812">Transmembrane</keyword>
<dbReference type="AlphaFoldDB" id="A0A498JVG3"/>
<proteinExistence type="predicted"/>
<dbReference type="Pfam" id="PF13962">
    <property type="entry name" value="PGG"/>
    <property type="match status" value="1"/>
</dbReference>
<dbReference type="InterPro" id="IPR036770">
    <property type="entry name" value="Ankyrin_rpt-contain_sf"/>
</dbReference>